<accession>A0A4V6KVD4</accession>
<keyword evidence="1" id="KW-0547">Nucleotide-binding</keyword>
<protein>
    <submittedName>
        <fullName evidence="1">Molybdate transporter ATP-binding protein</fullName>
    </submittedName>
</protein>
<dbReference type="EMBL" id="CABEEZ010000126">
    <property type="protein sequence ID" value="VTR52198.1"/>
    <property type="molecule type" value="Genomic_DNA"/>
</dbReference>
<organism evidence="1">
    <name type="scientific">Serratia fonticola</name>
    <dbReference type="NCBI Taxonomy" id="47917"/>
    <lineage>
        <taxon>Bacteria</taxon>
        <taxon>Pseudomonadati</taxon>
        <taxon>Pseudomonadota</taxon>
        <taxon>Gammaproteobacteria</taxon>
        <taxon>Enterobacterales</taxon>
        <taxon>Yersiniaceae</taxon>
        <taxon>Serratia</taxon>
    </lineage>
</organism>
<name>A0A4V6KVD4_SERFO</name>
<dbReference type="Gene3D" id="3.40.50.300">
    <property type="entry name" value="P-loop containing nucleotide triphosphate hydrolases"/>
    <property type="match status" value="1"/>
</dbReference>
<evidence type="ECO:0000313" key="1">
    <source>
        <dbReference type="EMBL" id="VTR52198.1"/>
    </source>
</evidence>
<keyword evidence="1" id="KW-0067">ATP-binding</keyword>
<gene>
    <name evidence="1" type="ORF">NCTC12965_06308</name>
</gene>
<sequence>MNRWPRSICHASVSCLPYLEPAGARRQHPPILYVSHSMDEILRLAEQVMVLDHGQVRAYGGLEEVWASSAAAALATT</sequence>
<dbReference type="InterPro" id="IPR027417">
    <property type="entry name" value="P-loop_NTPase"/>
</dbReference>
<dbReference type="GO" id="GO:0005524">
    <property type="term" value="F:ATP binding"/>
    <property type="evidence" value="ECO:0007669"/>
    <property type="project" value="UniProtKB-KW"/>
</dbReference>
<proteinExistence type="predicted"/>
<dbReference type="AlphaFoldDB" id="A0A4V6KVD4"/>
<reference evidence="1" key="1">
    <citation type="submission" date="2019-05" db="EMBL/GenBank/DDBJ databases">
        <authorList>
            <consortium name="Pathogen Informatics"/>
        </authorList>
    </citation>
    <scope>NUCLEOTIDE SEQUENCE [LARGE SCALE GENOMIC DNA]</scope>
    <source>
        <strain evidence="1">NCTC12965</strain>
    </source>
</reference>
<dbReference type="SUPFAM" id="SSF52540">
    <property type="entry name" value="P-loop containing nucleoside triphosphate hydrolases"/>
    <property type="match status" value="1"/>
</dbReference>